<keyword evidence="8 10" id="KW-0811">Translocation</keyword>
<dbReference type="Pfam" id="PF03840">
    <property type="entry name" value="SecG"/>
    <property type="match status" value="1"/>
</dbReference>
<evidence type="ECO:0000256" key="4">
    <source>
        <dbReference type="ARBA" id="ARBA00022475"/>
    </source>
</evidence>
<comment type="caution">
    <text evidence="12">The sequence shown here is derived from an EMBL/GenBank/DDBJ whole genome shotgun (WGS) entry which is preliminary data.</text>
</comment>
<keyword evidence="5 10" id="KW-0812">Transmembrane</keyword>
<comment type="function">
    <text evidence="10">Involved in protein export. Participates in an early event of protein translocation.</text>
</comment>
<protein>
    <recommendedName>
        <fullName evidence="10">Protein-export membrane protein SecG</fullName>
    </recommendedName>
</protein>
<reference evidence="12" key="2">
    <citation type="journal article" date="2021" name="PeerJ">
        <title>Extensive microbial diversity within the chicken gut microbiome revealed by metagenomics and culture.</title>
        <authorList>
            <person name="Gilroy R."/>
            <person name="Ravi A."/>
            <person name="Getino M."/>
            <person name="Pursley I."/>
            <person name="Horton D.L."/>
            <person name="Alikhan N.F."/>
            <person name="Baker D."/>
            <person name="Gharbi K."/>
            <person name="Hall N."/>
            <person name="Watson M."/>
            <person name="Adriaenssens E.M."/>
            <person name="Foster-Nyarko E."/>
            <person name="Jarju S."/>
            <person name="Secka A."/>
            <person name="Antonio M."/>
            <person name="Oren A."/>
            <person name="Chaudhuri R.R."/>
            <person name="La Ragione R."/>
            <person name="Hildebrand F."/>
            <person name="Pallen M.J."/>
        </authorList>
    </citation>
    <scope>NUCLEOTIDE SEQUENCE</scope>
    <source>
        <strain evidence="12">10532</strain>
    </source>
</reference>
<evidence type="ECO:0000256" key="5">
    <source>
        <dbReference type="ARBA" id="ARBA00022692"/>
    </source>
</evidence>
<keyword evidence="9 10" id="KW-0472">Membrane</keyword>
<dbReference type="InterPro" id="IPR004692">
    <property type="entry name" value="SecG"/>
</dbReference>
<feature type="compositionally biased region" description="Acidic residues" evidence="11">
    <location>
        <begin position="86"/>
        <end position="101"/>
    </location>
</feature>
<gene>
    <name evidence="12" type="primary">secG</name>
    <name evidence="12" type="ORF">IAA81_09560</name>
</gene>
<dbReference type="GO" id="GO:0005886">
    <property type="term" value="C:plasma membrane"/>
    <property type="evidence" value="ECO:0007669"/>
    <property type="project" value="UniProtKB-SubCell"/>
</dbReference>
<evidence type="ECO:0000256" key="2">
    <source>
        <dbReference type="ARBA" id="ARBA00008445"/>
    </source>
</evidence>
<evidence type="ECO:0000256" key="11">
    <source>
        <dbReference type="SAM" id="MobiDB-lite"/>
    </source>
</evidence>
<evidence type="ECO:0000256" key="9">
    <source>
        <dbReference type="ARBA" id="ARBA00023136"/>
    </source>
</evidence>
<evidence type="ECO:0000313" key="13">
    <source>
        <dbReference type="Proteomes" id="UP000823638"/>
    </source>
</evidence>
<keyword evidence="4 10" id="KW-1003">Cell membrane</keyword>
<dbReference type="AlphaFoldDB" id="A0A9D9HRC4"/>
<comment type="subcellular location">
    <subcellularLocation>
        <location evidence="1 10">Cell membrane</location>
        <topology evidence="1 10">Multi-pass membrane protein</topology>
    </subcellularLocation>
</comment>
<evidence type="ECO:0000256" key="1">
    <source>
        <dbReference type="ARBA" id="ARBA00004651"/>
    </source>
</evidence>
<proteinExistence type="inferred from homology"/>
<evidence type="ECO:0000313" key="12">
    <source>
        <dbReference type="EMBL" id="MBO8458454.1"/>
    </source>
</evidence>
<feature type="region of interest" description="Disordered" evidence="11">
    <location>
        <begin position="107"/>
        <end position="131"/>
    </location>
</feature>
<evidence type="ECO:0000256" key="6">
    <source>
        <dbReference type="ARBA" id="ARBA00022927"/>
    </source>
</evidence>
<accession>A0A9D9HRC4</accession>
<dbReference type="Proteomes" id="UP000823638">
    <property type="component" value="Unassembled WGS sequence"/>
</dbReference>
<dbReference type="GO" id="GO:0065002">
    <property type="term" value="P:intracellular protein transmembrane transport"/>
    <property type="evidence" value="ECO:0007669"/>
    <property type="project" value="TreeGrafter"/>
</dbReference>
<dbReference type="NCBIfam" id="TIGR00810">
    <property type="entry name" value="secG"/>
    <property type="match status" value="1"/>
</dbReference>
<dbReference type="PANTHER" id="PTHR34182">
    <property type="entry name" value="PROTEIN-EXPORT MEMBRANE PROTEIN SECG"/>
    <property type="match status" value="1"/>
</dbReference>
<evidence type="ECO:0000256" key="3">
    <source>
        <dbReference type="ARBA" id="ARBA00022448"/>
    </source>
</evidence>
<comment type="caution">
    <text evidence="10">Lacks conserved residue(s) required for the propagation of feature annotation.</text>
</comment>
<dbReference type="GO" id="GO:0015450">
    <property type="term" value="F:protein-transporting ATPase activity"/>
    <property type="evidence" value="ECO:0007669"/>
    <property type="project" value="UniProtKB-UniRule"/>
</dbReference>
<keyword evidence="6 10" id="KW-0653">Protein transport</keyword>
<dbReference type="GO" id="GO:0043952">
    <property type="term" value="P:protein transport by the Sec complex"/>
    <property type="evidence" value="ECO:0007669"/>
    <property type="project" value="TreeGrafter"/>
</dbReference>
<sequence>MLVAILVVFVIIAVLLIGLVLLQNEGGNGVGGIFGGSSSSVFGSRSGNVLSKATYILGILFFVLCFVLALMNKPDRSEDAGVLEAAGEESGIEQPASEDEDWFKKAPVESEGAEAPAASTGTLETDTVIVE</sequence>
<keyword evidence="3 10" id="KW-0813">Transport</keyword>
<organism evidence="12 13">
    <name type="scientific">Candidatus Gallitreponema excrementavium</name>
    <dbReference type="NCBI Taxonomy" id="2840840"/>
    <lineage>
        <taxon>Bacteria</taxon>
        <taxon>Pseudomonadati</taxon>
        <taxon>Spirochaetota</taxon>
        <taxon>Spirochaetia</taxon>
        <taxon>Spirochaetales</taxon>
        <taxon>Candidatus Gallitreponema</taxon>
    </lineage>
</organism>
<reference evidence="12" key="1">
    <citation type="submission" date="2020-10" db="EMBL/GenBank/DDBJ databases">
        <authorList>
            <person name="Gilroy R."/>
        </authorList>
    </citation>
    <scope>NUCLEOTIDE SEQUENCE</scope>
    <source>
        <strain evidence="12">10532</strain>
    </source>
</reference>
<keyword evidence="7 10" id="KW-1133">Transmembrane helix</keyword>
<dbReference type="PANTHER" id="PTHR34182:SF1">
    <property type="entry name" value="PROTEIN-EXPORT MEMBRANE PROTEIN SECG"/>
    <property type="match status" value="1"/>
</dbReference>
<dbReference type="GO" id="GO:0009306">
    <property type="term" value="P:protein secretion"/>
    <property type="evidence" value="ECO:0007669"/>
    <property type="project" value="UniProtKB-UniRule"/>
</dbReference>
<comment type="similarity">
    <text evidence="2 10">Belongs to the SecG family.</text>
</comment>
<evidence type="ECO:0000256" key="10">
    <source>
        <dbReference type="RuleBase" id="RU365087"/>
    </source>
</evidence>
<evidence type="ECO:0000256" key="8">
    <source>
        <dbReference type="ARBA" id="ARBA00023010"/>
    </source>
</evidence>
<dbReference type="EMBL" id="JADIMM010000109">
    <property type="protein sequence ID" value="MBO8458454.1"/>
    <property type="molecule type" value="Genomic_DNA"/>
</dbReference>
<feature type="transmembrane region" description="Helical" evidence="10">
    <location>
        <begin position="53"/>
        <end position="71"/>
    </location>
</feature>
<feature type="region of interest" description="Disordered" evidence="11">
    <location>
        <begin position="82"/>
        <end position="101"/>
    </location>
</feature>
<evidence type="ECO:0000256" key="7">
    <source>
        <dbReference type="ARBA" id="ARBA00022989"/>
    </source>
</evidence>
<dbReference type="PRINTS" id="PR01651">
    <property type="entry name" value="SECGEXPORT"/>
</dbReference>
<name>A0A9D9HRC4_9SPIR</name>